<proteinExistence type="inferred from homology"/>
<dbReference type="PROSITE" id="PS51450">
    <property type="entry name" value="LRR"/>
    <property type="match status" value="1"/>
</dbReference>
<dbReference type="InterPro" id="IPR032674">
    <property type="entry name" value="LRR_E3_ligase_N"/>
</dbReference>
<sequence length="587" mass="66503">MKPAHNPSFFRSFCGLGCISRLSVEEQNITDYHRIWDNWAKEGAATEDRTQAVRLLKICLAFQEPALNLSLLRLRSLPYLPPHIQELNISSNELRSLPELPPSLTVLKASDNRLSRLPALPPHLVALDVSLNRVLTCLPSLPSSLQSLSALLNSLETLPDLPPALQKLSVGNNQLTALPELPCELQELSAFDNRLQELPPLPQNLRLLNVGENQLHRLPELPQRLQSLYIPNNQLNTLPDSIMNLHIYADVNIYNNPLSTRTLQALQRLTSSPDYHGPRIYFSMSDGQQNTLHRPLADAVTAWFPENKQSDVSQIWHAFEHEEHANTFSAFLDRLSDTVSARNTSGFREQVAAWLEKLSASAELRQQSFAVAADATESCEDRVALTWNNLRKTLLVHQASEGLFDNDTGALLSLGREMFRLEILEDIARDKVRTLHFVDEIEVYLAFQTMLAEKLQLSTAVKEMRFYGVSGVTANDLRTAEAMVRSREENEFTDWFSLWGPWHAVLKRTEADRWALAEEQKYEMLENEYPQRVADRLKASGLSGDADAEREAGAQVMRETEQQIYRQLTDEVLALRLPENGSQLHHS</sequence>
<comment type="catalytic activity">
    <reaction evidence="1">
        <text>S-ubiquitinyl-[E2 ubiquitin-conjugating enzyme]-L-cysteine + [acceptor protein]-L-lysine = [E2 ubiquitin-conjugating enzyme]-L-cysteine + N(6)-ubiquitinyl-[acceptor protein]-L-lysine.</text>
        <dbReference type="EC" id="2.3.2.27"/>
    </reaction>
</comment>
<evidence type="ECO:0000256" key="10">
    <source>
        <dbReference type="ARBA" id="ARBA00022786"/>
    </source>
</evidence>
<evidence type="ECO:0000256" key="2">
    <source>
        <dbReference type="ARBA" id="ARBA00004192"/>
    </source>
</evidence>
<dbReference type="NCBIfam" id="NF046045">
    <property type="entry name" value="IpaH_Shig"/>
    <property type="match status" value="1"/>
</dbReference>
<dbReference type="InterPro" id="IPR001611">
    <property type="entry name" value="Leu-rich_rpt"/>
</dbReference>
<dbReference type="PANTHER" id="PTHR47114">
    <property type="match status" value="1"/>
</dbReference>
<dbReference type="GO" id="GO:0005576">
    <property type="term" value="C:extracellular region"/>
    <property type="evidence" value="ECO:0007669"/>
    <property type="project" value="UniProtKB-SubCell"/>
</dbReference>
<dbReference type="RefSeq" id="NP_706650.1">
    <property type="nucleotide sequence ID" value="NC_004337.2"/>
</dbReference>
<dbReference type="GeneID" id="93776660"/>
<evidence type="ECO:0000313" key="16">
    <source>
        <dbReference type="EMBL" id="AAN42357.1"/>
    </source>
</evidence>
<dbReference type="InterPro" id="IPR051071">
    <property type="entry name" value="LRR-bact_E3_ubiq_ligases"/>
</dbReference>
<gene>
    <name evidence="16" type="primary">ipaH_1</name>
    <name evidence="16" type="ordered locus">SF0722</name>
</gene>
<keyword evidence="17" id="KW-1185">Reference proteome</keyword>
<comment type="subcellular location">
    <subcellularLocation>
        <location evidence="2">Host cytoplasm</location>
    </subcellularLocation>
    <subcellularLocation>
        <location evidence="3">Secreted</location>
    </subcellularLocation>
</comment>
<dbReference type="AlphaFoldDB" id="A0A0H2UY03"/>
<dbReference type="OMA" id="GNWATIE"/>
<evidence type="ECO:0000256" key="3">
    <source>
        <dbReference type="ARBA" id="ARBA00004613"/>
    </source>
</evidence>
<name>A0A0H2UY03_SHIFL</name>
<dbReference type="PROSITE" id="PS52053">
    <property type="entry name" value="NEL"/>
    <property type="match status" value="1"/>
</dbReference>
<dbReference type="Gene3D" id="1.20.58.90">
    <property type="match status" value="1"/>
</dbReference>
<evidence type="ECO:0000256" key="4">
    <source>
        <dbReference type="ARBA" id="ARBA00009868"/>
    </source>
</evidence>
<dbReference type="GO" id="GO:0016567">
    <property type="term" value="P:protein ubiquitination"/>
    <property type="evidence" value="ECO:0007669"/>
    <property type="project" value="InterPro"/>
</dbReference>
<dbReference type="PaxDb" id="198214-SF0722"/>
<dbReference type="FunFam" id="1.20.1270.130:FF:000001">
    <property type="entry name" value="Invasion plasmid antigen IpaH"/>
    <property type="match status" value="1"/>
</dbReference>
<dbReference type="SMART" id="SM00364">
    <property type="entry name" value="LRR_BAC"/>
    <property type="match status" value="8"/>
</dbReference>
<comment type="similarity">
    <text evidence="4 14">Belongs to the LRR-containing bacterial E3 ligase family.</text>
</comment>
<evidence type="ECO:0000256" key="13">
    <source>
        <dbReference type="ARBA" id="ARBA00023200"/>
    </source>
</evidence>
<evidence type="ECO:0000256" key="8">
    <source>
        <dbReference type="ARBA" id="ARBA00022679"/>
    </source>
</evidence>
<keyword evidence="9" id="KW-0677">Repeat</keyword>
<dbReference type="KEGG" id="sfl:SF0722"/>
<dbReference type="FunFam" id="1.20.58.360:FF:000001">
    <property type="entry name" value="Probable E3 ubiquitin-protein ligase ipaH7.8"/>
    <property type="match status" value="1"/>
</dbReference>
<reference evidence="16 17" key="1">
    <citation type="journal article" date="2002" name="Nucleic Acids Res.">
        <title>Genome sequence of Shigella flexneri 2a: insights into pathogenicity through comparison with genomes of Escherichia coli K12 and O157.</title>
        <authorList>
            <person name="Jin Q."/>
            <person name="Yuan Z."/>
            <person name="Xu J."/>
            <person name="Wang Y."/>
            <person name="Shen Y."/>
            <person name="Lu W."/>
            <person name="Wang J."/>
            <person name="Liu H."/>
            <person name="Yang J."/>
            <person name="Yang F."/>
            <person name="Zhang X."/>
            <person name="Zhang J."/>
            <person name="Yang G."/>
            <person name="Wu H."/>
            <person name="Qu D."/>
            <person name="Dong J."/>
            <person name="Sun L."/>
            <person name="Xue Y."/>
            <person name="Zhao A."/>
            <person name="Gao Y."/>
            <person name="Zhu J."/>
            <person name="Kan B."/>
            <person name="Ding K."/>
            <person name="Chen S."/>
            <person name="Cheng H."/>
            <person name="Yao Z."/>
            <person name="He B."/>
            <person name="Chen R."/>
            <person name="Ma D."/>
            <person name="Qiang B."/>
            <person name="Wen Y."/>
            <person name="Hou Y."/>
            <person name="Yu J."/>
        </authorList>
    </citation>
    <scope>NUCLEOTIDE SEQUENCE [LARGE SCALE GENOMIC DNA]</scope>
    <source>
        <strain evidence="17">301 / Serotype 2a</strain>
    </source>
</reference>
<dbReference type="GO" id="GO:0035821">
    <property type="term" value="P:modulation of process of another organism"/>
    <property type="evidence" value="ECO:0007669"/>
    <property type="project" value="UniProtKB-ARBA"/>
</dbReference>
<dbReference type="RefSeq" id="WP_000801162.1">
    <property type="nucleotide sequence ID" value="NZ_CP026765.1"/>
</dbReference>
<dbReference type="Gene3D" id="1.20.58.360">
    <property type="entry name" value="Shigella T3SS effector IpaH defines"/>
    <property type="match status" value="1"/>
</dbReference>
<evidence type="ECO:0000256" key="14">
    <source>
        <dbReference type="PROSITE-ProRule" id="PRU01398"/>
    </source>
</evidence>
<dbReference type="PANTHER" id="PTHR47114:SF2">
    <property type="entry name" value="OLIGODENDROCYTE-MYELIN GLYCOPROTEIN"/>
    <property type="match status" value="1"/>
</dbReference>
<accession>A0A0H2UY03</accession>
<keyword evidence="10 14" id="KW-0833">Ubl conjugation pathway</keyword>
<comment type="PTM">
    <text evidence="14">Ubiquitinated in the presence of host E1 ubiquitin-activating enzyme, E2 ubiquitin-conjugating enzyme and ubiquitin.</text>
</comment>
<evidence type="ECO:0000259" key="15">
    <source>
        <dbReference type="PROSITE" id="PS52053"/>
    </source>
</evidence>
<evidence type="ECO:0000256" key="11">
    <source>
        <dbReference type="ARBA" id="ARBA00022843"/>
    </source>
</evidence>
<dbReference type="GO" id="GO:0061630">
    <property type="term" value="F:ubiquitin protein ligase activity"/>
    <property type="evidence" value="ECO:0007669"/>
    <property type="project" value="UniProtKB-EC"/>
</dbReference>
<dbReference type="HOGENOM" id="CLU_018533_2_0_6"/>
<keyword evidence="8 14" id="KW-0808">Transferase</keyword>
<dbReference type="GO" id="GO:0030430">
    <property type="term" value="C:host cell cytoplasm"/>
    <property type="evidence" value="ECO:0007669"/>
    <property type="project" value="UniProtKB-SubCell"/>
</dbReference>
<feature type="active site" description="Glycyl thioester intermediate" evidence="14">
    <location>
        <position position="379"/>
    </location>
</feature>
<keyword evidence="6 14" id="KW-0964">Secreted</keyword>
<dbReference type="Pfam" id="PF12468">
    <property type="entry name" value="LRR_TTSS"/>
    <property type="match status" value="1"/>
</dbReference>
<feature type="domain" description="NEL" evidence="15">
    <location>
        <begin position="295"/>
        <end position="587"/>
    </location>
</feature>
<evidence type="ECO:0000256" key="5">
    <source>
        <dbReference type="ARBA" id="ARBA00012483"/>
    </source>
</evidence>
<evidence type="ECO:0000313" key="17">
    <source>
        <dbReference type="Proteomes" id="UP000001006"/>
    </source>
</evidence>
<organism evidence="16 17">
    <name type="scientific">Shigella flexneri</name>
    <dbReference type="NCBI Taxonomy" id="623"/>
    <lineage>
        <taxon>Bacteria</taxon>
        <taxon>Pseudomonadati</taxon>
        <taxon>Pseudomonadota</taxon>
        <taxon>Gammaproteobacteria</taxon>
        <taxon>Enterobacterales</taxon>
        <taxon>Enterobacteriaceae</taxon>
        <taxon>Shigella</taxon>
    </lineage>
</organism>
<evidence type="ECO:0000256" key="7">
    <source>
        <dbReference type="ARBA" id="ARBA00022614"/>
    </source>
</evidence>
<evidence type="ECO:0000256" key="6">
    <source>
        <dbReference type="ARBA" id="ARBA00022525"/>
    </source>
</evidence>
<keyword evidence="12" id="KW-0843">Virulence</keyword>
<dbReference type="PATRIC" id="fig|198214.7.peg.841"/>
<evidence type="ECO:0000256" key="12">
    <source>
        <dbReference type="ARBA" id="ARBA00023026"/>
    </source>
</evidence>
<protein>
    <recommendedName>
        <fullName evidence="5">RING-type E3 ubiquitin transferase</fullName>
        <ecNumber evidence="5">2.3.2.27</ecNumber>
    </recommendedName>
</protein>
<dbReference type="EC" id="2.3.2.27" evidence="5"/>
<evidence type="ECO:0000256" key="9">
    <source>
        <dbReference type="ARBA" id="ARBA00022737"/>
    </source>
</evidence>
<dbReference type="EMBL" id="AE005674">
    <property type="protein sequence ID" value="AAN42357.1"/>
    <property type="molecule type" value="Genomic_DNA"/>
</dbReference>
<keyword evidence="11 14" id="KW-0832">Ubl conjugation</keyword>
<dbReference type="Proteomes" id="UP000001006">
    <property type="component" value="Chromosome"/>
</dbReference>
<dbReference type="SUPFAM" id="SSF52058">
    <property type="entry name" value="L domain-like"/>
    <property type="match status" value="1"/>
</dbReference>
<dbReference type="InterPro" id="IPR032675">
    <property type="entry name" value="LRR_dom_sf"/>
</dbReference>
<dbReference type="Pfam" id="PF14496">
    <property type="entry name" value="NEL"/>
    <property type="match status" value="1"/>
</dbReference>
<dbReference type="Gene3D" id="3.80.10.10">
    <property type="entry name" value="Ribonuclease Inhibitor"/>
    <property type="match status" value="1"/>
</dbReference>
<dbReference type="InterPro" id="IPR029487">
    <property type="entry name" value="NEL_dom"/>
</dbReference>
<dbReference type="Gene3D" id="1.20.1270.130">
    <property type="entry name" value="Shigella T3SS effector IpaH domain"/>
    <property type="match status" value="1"/>
</dbReference>
<keyword evidence="7" id="KW-0433">Leucine-rich repeat</keyword>
<keyword evidence="13 14" id="KW-1035">Host cytoplasm</keyword>
<dbReference type="FunFam" id="1.20.58.90:FF:000007">
    <property type="entry name" value="E3 ubiquitin-protein ligase ipaH9.8"/>
    <property type="match status" value="1"/>
</dbReference>
<dbReference type="GeneID" id="1023679"/>
<evidence type="ECO:0000256" key="1">
    <source>
        <dbReference type="ARBA" id="ARBA00000900"/>
    </source>
</evidence>